<feature type="compositionally biased region" description="Low complexity" evidence="3">
    <location>
        <begin position="199"/>
        <end position="209"/>
    </location>
</feature>
<evidence type="ECO:0000256" key="1">
    <source>
        <dbReference type="ARBA" id="ARBA00023125"/>
    </source>
</evidence>
<dbReference type="GO" id="GO:0000976">
    <property type="term" value="F:transcription cis-regulatory region binding"/>
    <property type="evidence" value="ECO:0007669"/>
    <property type="project" value="TreeGrafter"/>
</dbReference>
<keyword evidence="1 2" id="KW-0238">DNA-binding</keyword>
<evidence type="ECO:0000313" key="6">
    <source>
        <dbReference type="Proteomes" id="UP000675781"/>
    </source>
</evidence>
<evidence type="ECO:0000256" key="3">
    <source>
        <dbReference type="SAM" id="MobiDB-lite"/>
    </source>
</evidence>
<dbReference type="EMBL" id="JAGSOG010000017">
    <property type="protein sequence ID" value="MBR7832810.1"/>
    <property type="molecule type" value="Genomic_DNA"/>
</dbReference>
<dbReference type="PRINTS" id="PR00455">
    <property type="entry name" value="HTHTETR"/>
</dbReference>
<gene>
    <name evidence="5" type="ORF">KDL01_06030</name>
</gene>
<organism evidence="5 6">
    <name type="scientific">Actinospica durhamensis</name>
    <dbReference type="NCBI Taxonomy" id="1508375"/>
    <lineage>
        <taxon>Bacteria</taxon>
        <taxon>Bacillati</taxon>
        <taxon>Actinomycetota</taxon>
        <taxon>Actinomycetes</taxon>
        <taxon>Catenulisporales</taxon>
        <taxon>Actinospicaceae</taxon>
        <taxon>Actinospica</taxon>
    </lineage>
</organism>
<name>A0A941EKZ5_9ACTN</name>
<dbReference type="InterPro" id="IPR050109">
    <property type="entry name" value="HTH-type_TetR-like_transc_reg"/>
</dbReference>
<dbReference type="GO" id="GO:0003700">
    <property type="term" value="F:DNA-binding transcription factor activity"/>
    <property type="evidence" value="ECO:0007669"/>
    <property type="project" value="TreeGrafter"/>
</dbReference>
<dbReference type="InterPro" id="IPR009057">
    <property type="entry name" value="Homeodomain-like_sf"/>
</dbReference>
<reference evidence="5" key="1">
    <citation type="submission" date="2021-04" db="EMBL/GenBank/DDBJ databases">
        <title>Genome based classification of Actinospica acidithermotolerans sp. nov., an actinobacterium isolated from an Indonesian hot spring.</title>
        <authorList>
            <person name="Kusuma A.B."/>
            <person name="Putra K.E."/>
            <person name="Nafisah S."/>
            <person name="Loh J."/>
            <person name="Nouioui I."/>
            <person name="Goodfellow M."/>
        </authorList>
    </citation>
    <scope>NUCLEOTIDE SEQUENCE</scope>
    <source>
        <strain evidence="5">CSCA 57</strain>
    </source>
</reference>
<dbReference type="Pfam" id="PF00440">
    <property type="entry name" value="TetR_N"/>
    <property type="match status" value="1"/>
</dbReference>
<dbReference type="PANTHER" id="PTHR30055:SF237">
    <property type="entry name" value="TRANSCRIPTIONAL REPRESSOR MCE3R"/>
    <property type="match status" value="1"/>
</dbReference>
<protein>
    <submittedName>
        <fullName evidence="5">TetR family transcriptional regulator</fullName>
    </submittedName>
</protein>
<dbReference type="SUPFAM" id="SSF46689">
    <property type="entry name" value="Homeodomain-like"/>
    <property type="match status" value="1"/>
</dbReference>
<dbReference type="Gene3D" id="1.10.10.60">
    <property type="entry name" value="Homeodomain-like"/>
    <property type="match status" value="1"/>
</dbReference>
<dbReference type="Pfam" id="PF17932">
    <property type="entry name" value="TetR_C_24"/>
    <property type="match status" value="1"/>
</dbReference>
<dbReference type="InterPro" id="IPR041490">
    <property type="entry name" value="KstR2_TetR_C"/>
</dbReference>
<dbReference type="PANTHER" id="PTHR30055">
    <property type="entry name" value="HTH-TYPE TRANSCRIPTIONAL REGULATOR RUTR"/>
    <property type="match status" value="1"/>
</dbReference>
<evidence type="ECO:0000256" key="2">
    <source>
        <dbReference type="PROSITE-ProRule" id="PRU00335"/>
    </source>
</evidence>
<dbReference type="Proteomes" id="UP000675781">
    <property type="component" value="Unassembled WGS sequence"/>
</dbReference>
<sequence length="216" mass="23684">MAARPAGHQSLLAAASAQFAERGFHAVSIREIAAAAGVSLSALYHYYPGKHALLAALLHEGMDDYQARCDEAVAEAGHDPARRLAAVVGATVRYRAERSEASLLLMNEARALEPAERERYRTRQREASNRFREPIDAGVAAGIFTTPYPDDVRRTIIAASNAVAQWYRPDGPDSLDDLVERQVFLAYRMLGYEPRNPNARGAHTATAAGRSRRRSP</sequence>
<dbReference type="PROSITE" id="PS50977">
    <property type="entry name" value="HTH_TETR_2"/>
    <property type="match status" value="1"/>
</dbReference>
<feature type="DNA-binding region" description="H-T-H motif" evidence="2">
    <location>
        <begin position="28"/>
        <end position="47"/>
    </location>
</feature>
<feature type="domain" description="HTH tetR-type" evidence="4">
    <location>
        <begin position="5"/>
        <end position="65"/>
    </location>
</feature>
<dbReference type="Gene3D" id="1.10.357.10">
    <property type="entry name" value="Tetracycline Repressor, domain 2"/>
    <property type="match status" value="1"/>
</dbReference>
<accession>A0A941EKZ5</accession>
<dbReference type="SUPFAM" id="SSF48498">
    <property type="entry name" value="Tetracyclin repressor-like, C-terminal domain"/>
    <property type="match status" value="1"/>
</dbReference>
<dbReference type="AlphaFoldDB" id="A0A941EKZ5"/>
<feature type="region of interest" description="Disordered" evidence="3">
    <location>
        <begin position="194"/>
        <end position="216"/>
    </location>
</feature>
<dbReference type="InterPro" id="IPR036271">
    <property type="entry name" value="Tet_transcr_reg_TetR-rel_C_sf"/>
</dbReference>
<keyword evidence="6" id="KW-1185">Reference proteome</keyword>
<proteinExistence type="predicted"/>
<evidence type="ECO:0000259" key="4">
    <source>
        <dbReference type="PROSITE" id="PS50977"/>
    </source>
</evidence>
<evidence type="ECO:0000313" key="5">
    <source>
        <dbReference type="EMBL" id="MBR7832810.1"/>
    </source>
</evidence>
<comment type="caution">
    <text evidence="5">The sequence shown here is derived from an EMBL/GenBank/DDBJ whole genome shotgun (WGS) entry which is preliminary data.</text>
</comment>
<dbReference type="InterPro" id="IPR001647">
    <property type="entry name" value="HTH_TetR"/>
</dbReference>